<dbReference type="Pfam" id="PF04937">
    <property type="entry name" value="DUF659"/>
    <property type="match status" value="1"/>
</dbReference>
<dbReference type="InterPro" id="IPR007021">
    <property type="entry name" value="DUF659"/>
</dbReference>
<dbReference type="AlphaFoldDB" id="A0A443RTR8"/>
<name>A0A443RTR8_9ACAR</name>
<sequence length="261" mass="28993">VQKLVENTIAKCDYCSIVIDGWTNVSNKNIHNIIICTPLPVFHSSVECDAAKQDSKYLMTLLEPVIADIGPEKVTSIVTDNEAKMKKLGFLVNKKHAHIFHTGCAAHAINLIAKDIARIDSIATLLKLLNSLVETIKKSSKLSQILRKNGKIVKGTTKGNKNPVVLRLYSKTRFYGIGDMLSSVLSNREALLLCTSDDEFIVDNDAKKMILDMDFWERVTHLKRVFEPITEAIAVVEADECSIAAIPEIFEDLYQALGPHS</sequence>
<dbReference type="EMBL" id="NCKV01034808">
    <property type="protein sequence ID" value="RWS18761.1"/>
    <property type="molecule type" value="Genomic_DNA"/>
</dbReference>
<dbReference type="PANTHER" id="PTHR32166:SF123">
    <property type="entry name" value="BED-TYPE DOMAIN-CONTAINING PROTEIN"/>
    <property type="match status" value="1"/>
</dbReference>
<keyword evidence="3" id="KW-1185">Reference proteome</keyword>
<reference evidence="2 3" key="1">
    <citation type="journal article" date="2018" name="Gigascience">
        <title>Genomes of trombidid mites reveal novel predicted allergens and laterally-transferred genes associated with secondary metabolism.</title>
        <authorList>
            <person name="Dong X."/>
            <person name="Chaisiri K."/>
            <person name="Xia D."/>
            <person name="Armstrong S.D."/>
            <person name="Fang Y."/>
            <person name="Donnelly M.J."/>
            <person name="Kadowaki T."/>
            <person name="McGarry J.W."/>
            <person name="Darby A.C."/>
            <person name="Makepeace B.L."/>
        </authorList>
    </citation>
    <scope>NUCLEOTIDE SEQUENCE [LARGE SCALE GENOMIC DNA]</scope>
    <source>
        <strain evidence="2">UoL-UT</strain>
    </source>
</reference>
<dbReference type="STRING" id="299467.A0A443RTR8"/>
<feature type="domain" description="DUF659" evidence="1">
    <location>
        <begin position="13"/>
        <end position="127"/>
    </location>
</feature>
<proteinExistence type="predicted"/>
<accession>A0A443RTR8</accession>
<organism evidence="2 3">
    <name type="scientific">Leptotrombidium deliense</name>
    <dbReference type="NCBI Taxonomy" id="299467"/>
    <lineage>
        <taxon>Eukaryota</taxon>
        <taxon>Metazoa</taxon>
        <taxon>Ecdysozoa</taxon>
        <taxon>Arthropoda</taxon>
        <taxon>Chelicerata</taxon>
        <taxon>Arachnida</taxon>
        <taxon>Acari</taxon>
        <taxon>Acariformes</taxon>
        <taxon>Trombidiformes</taxon>
        <taxon>Prostigmata</taxon>
        <taxon>Anystina</taxon>
        <taxon>Parasitengona</taxon>
        <taxon>Trombiculoidea</taxon>
        <taxon>Trombiculidae</taxon>
        <taxon>Leptotrombidium</taxon>
    </lineage>
</organism>
<dbReference type="VEuPathDB" id="VectorBase:LDEU013279"/>
<comment type="caution">
    <text evidence="2">The sequence shown here is derived from an EMBL/GenBank/DDBJ whole genome shotgun (WGS) entry which is preliminary data.</text>
</comment>
<dbReference type="Proteomes" id="UP000288716">
    <property type="component" value="Unassembled WGS sequence"/>
</dbReference>
<gene>
    <name evidence="2" type="ORF">B4U80_12431</name>
</gene>
<evidence type="ECO:0000313" key="3">
    <source>
        <dbReference type="Proteomes" id="UP000288716"/>
    </source>
</evidence>
<evidence type="ECO:0000259" key="1">
    <source>
        <dbReference type="Pfam" id="PF04937"/>
    </source>
</evidence>
<dbReference type="PANTHER" id="PTHR32166">
    <property type="entry name" value="OSJNBA0013A04.12 PROTEIN"/>
    <property type="match status" value="1"/>
</dbReference>
<protein>
    <recommendedName>
        <fullName evidence="1">DUF659 domain-containing protein</fullName>
    </recommendedName>
</protein>
<dbReference type="OrthoDB" id="4951847at2759"/>
<evidence type="ECO:0000313" key="2">
    <source>
        <dbReference type="EMBL" id="RWS18761.1"/>
    </source>
</evidence>
<feature type="non-terminal residue" evidence="2">
    <location>
        <position position="261"/>
    </location>
</feature>
<dbReference type="InterPro" id="IPR012337">
    <property type="entry name" value="RNaseH-like_sf"/>
</dbReference>
<dbReference type="SUPFAM" id="SSF53098">
    <property type="entry name" value="Ribonuclease H-like"/>
    <property type="match status" value="1"/>
</dbReference>
<feature type="non-terminal residue" evidence="2">
    <location>
        <position position="1"/>
    </location>
</feature>